<evidence type="ECO:0000256" key="1">
    <source>
        <dbReference type="ARBA" id="ARBA00000073"/>
    </source>
</evidence>
<dbReference type="SUPFAM" id="SSF55120">
    <property type="entry name" value="Pseudouridine synthase"/>
    <property type="match status" value="1"/>
</dbReference>
<dbReference type="SMART" id="SM00363">
    <property type="entry name" value="S4"/>
    <property type="match status" value="1"/>
</dbReference>
<evidence type="ECO:0000256" key="6">
    <source>
        <dbReference type="RuleBase" id="RU362028"/>
    </source>
</evidence>
<comment type="similarity">
    <text evidence="2 6">Belongs to the pseudouridine synthase RluA family.</text>
</comment>
<dbReference type="PANTHER" id="PTHR21600">
    <property type="entry name" value="MITOCHONDRIAL RNA PSEUDOURIDINE SYNTHASE"/>
    <property type="match status" value="1"/>
</dbReference>
<evidence type="ECO:0000256" key="3">
    <source>
        <dbReference type="ARBA" id="ARBA00023235"/>
    </source>
</evidence>
<sequence length="353" mass="40876">MQRFIVSNIHLHNTNKLRLDDFLSTQLQSSKNQIHSLIKNQKVSLNGIICTKKAQTLKEKDYIEVEIYEDTHNDCTSSTLAFSADDERFKIDIIFEDNDLLIINKPPHLVVHEAPSLKEPTLTDWLKAHKQSLHTLSGEERYGIVHRLDRQTSGALAIAKSHLAYSTLPEELKNRQMGRYYLAIIDMPLKADQQVSCFMGRNPHNRLKMGKINIDKAHFIPKGVRDSKSSFIKLAQADNGKCELIAIKLHTGRTHQIRVHLETLSRHILGDTLYGYKSHANTYHYNGRILLHAYILYLKHPKTQEECIFKAPILRDMLQFMQTHFTKDMPNDRQDIMQLLEVNSLMRAFEHFS</sequence>
<dbReference type="OrthoDB" id="128480at2"/>
<evidence type="ECO:0000259" key="7">
    <source>
        <dbReference type="SMART" id="SM00363"/>
    </source>
</evidence>
<dbReference type="InterPro" id="IPR002942">
    <property type="entry name" value="S4_RNA-bd"/>
</dbReference>
<evidence type="ECO:0000256" key="2">
    <source>
        <dbReference type="ARBA" id="ARBA00010876"/>
    </source>
</evidence>
<dbReference type="CDD" id="cd00165">
    <property type="entry name" value="S4"/>
    <property type="match status" value="1"/>
</dbReference>
<keyword evidence="9" id="KW-1185">Reference proteome</keyword>
<keyword evidence="5" id="KW-0694">RNA-binding</keyword>
<dbReference type="Gene3D" id="3.10.290.10">
    <property type="entry name" value="RNA-binding S4 domain"/>
    <property type="match status" value="1"/>
</dbReference>
<dbReference type="InterPro" id="IPR020103">
    <property type="entry name" value="PsdUridine_synth_cat_dom_sf"/>
</dbReference>
<dbReference type="EMBL" id="NXLR01000001">
    <property type="protein sequence ID" value="RDU61005.1"/>
    <property type="molecule type" value="Genomic_DNA"/>
</dbReference>
<dbReference type="EC" id="5.4.99.-" evidence="6"/>
<dbReference type="RefSeq" id="WP_104699256.1">
    <property type="nucleotide sequence ID" value="NZ_FZPP01000003.1"/>
</dbReference>
<protein>
    <recommendedName>
        <fullName evidence="6">Pseudouridine synthase</fullName>
        <ecNumber evidence="6">5.4.99.-</ecNumber>
    </recommendedName>
</protein>
<dbReference type="SUPFAM" id="SSF55174">
    <property type="entry name" value="Alpha-L RNA-binding motif"/>
    <property type="match status" value="1"/>
</dbReference>
<dbReference type="Gene3D" id="3.30.2350.10">
    <property type="entry name" value="Pseudouridine synthase"/>
    <property type="match status" value="1"/>
</dbReference>
<dbReference type="InterPro" id="IPR050188">
    <property type="entry name" value="RluA_PseudoU_synthase"/>
</dbReference>
<accession>A0A3D8I7L8</accession>
<dbReference type="AlphaFoldDB" id="A0A3D8I7L8"/>
<dbReference type="InterPro" id="IPR006225">
    <property type="entry name" value="PsdUridine_synth_RluC/D"/>
</dbReference>
<comment type="catalytic activity">
    <reaction evidence="1 6">
        <text>a uridine in RNA = a pseudouridine in RNA</text>
        <dbReference type="Rhea" id="RHEA:48348"/>
        <dbReference type="Rhea" id="RHEA-COMP:12068"/>
        <dbReference type="Rhea" id="RHEA-COMP:12069"/>
        <dbReference type="ChEBI" id="CHEBI:65314"/>
        <dbReference type="ChEBI" id="CHEBI:65315"/>
    </reaction>
</comment>
<organism evidence="8 9">
    <name type="scientific">Helicobacter marmotae</name>
    <dbReference type="NCBI Taxonomy" id="152490"/>
    <lineage>
        <taxon>Bacteria</taxon>
        <taxon>Pseudomonadati</taxon>
        <taxon>Campylobacterota</taxon>
        <taxon>Epsilonproteobacteria</taxon>
        <taxon>Campylobacterales</taxon>
        <taxon>Helicobacteraceae</taxon>
        <taxon>Helicobacter</taxon>
    </lineage>
</organism>
<name>A0A3D8I7L8_9HELI</name>
<dbReference type="PROSITE" id="PS50889">
    <property type="entry name" value="S4"/>
    <property type="match status" value="1"/>
</dbReference>
<dbReference type="GO" id="GO:0120159">
    <property type="term" value="F:rRNA pseudouridine synthase activity"/>
    <property type="evidence" value="ECO:0007669"/>
    <property type="project" value="UniProtKB-ARBA"/>
</dbReference>
<dbReference type="GO" id="GO:0003723">
    <property type="term" value="F:RNA binding"/>
    <property type="evidence" value="ECO:0007669"/>
    <property type="project" value="UniProtKB-KW"/>
</dbReference>
<comment type="caution">
    <text evidence="8">The sequence shown here is derived from an EMBL/GenBank/DDBJ whole genome shotgun (WGS) entry which is preliminary data.</text>
</comment>
<gene>
    <name evidence="8" type="ORF">CQA63_00390</name>
</gene>
<dbReference type="CDD" id="cd02869">
    <property type="entry name" value="PseudoU_synth_RluA_like"/>
    <property type="match status" value="1"/>
</dbReference>
<evidence type="ECO:0000256" key="5">
    <source>
        <dbReference type="PROSITE-ProRule" id="PRU00182"/>
    </source>
</evidence>
<dbReference type="Pfam" id="PF01479">
    <property type="entry name" value="S4"/>
    <property type="match status" value="1"/>
</dbReference>
<feature type="domain" description="RNA-binding S4" evidence="7">
    <location>
        <begin position="17"/>
        <end position="81"/>
    </location>
</feature>
<dbReference type="NCBIfam" id="TIGR00005">
    <property type="entry name" value="rluA_subfam"/>
    <property type="match status" value="1"/>
</dbReference>
<dbReference type="InterPro" id="IPR006145">
    <property type="entry name" value="PsdUridine_synth_RsuA/RluA"/>
</dbReference>
<feature type="active site" evidence="4">
    <location>
        <position position="149"/>
    </location>
</feature>
<comment type="function">
    <text evidence="6">Responsible for synthesis of pseudouridine from uracil.</text>
</comment>
<evidence type="ECO:0000313" key="9">
    <source>
        <dbReference type="Proteomes" id="UP000256599"/>
    </source>
</evidence>
<evidence type="ECO:0000313" key="8">
    <source>
        <dbReference type="EMBL" id="RDU61005.1"/>
    </source>
</evidence>
<dbReference type="PANTHER" id="PTHR21600:SF44">
    <property type="entry name" value="RIBOSOMAL LARGE SUBUNIT PSEUDOURIDINE SYNTHASE D"/>
    <property type="match status" value="1"/>
</dbReference>
<keyword evidence="3 6" id="KW-0413">Isomerase</keyword>
<evidence type="ECO:0000256" key="4">
    <source>
        <dbReference type="PIRSR" id="PIRSR606225-1"/>
    </source>
</evidence>
<dbReference type="InterPro" id="IPR036986">
    <property type="entry name" value="S4_RNA-bd_sf"/>
</dbReference>
<dbReference type="Pfam" id="PF00849">
    <property type="entry name" value="PseudoU_synth_2"/>
    <property type="match status" value="1"/>
</dbReference>
<dbReference type="GO" id="GO:0000455">
    <property type="term" value="P:enzyme-directed rRNA pseudouridine synthesis"/>
    <property type="evidence" value="ECO:0007669"/>
    <property type="project" value="TreeGrafter"/>
</dbReference>
<proteinExistence type="inferred from homology"/>
<dbReference type="Proteomes" id="UP000256599">
    <property type="component" value="Unassembled WGS sequence"/>
</dbReference>
<reference evidence="8 9" key="1">
    <citation type="submission" date="2018-04" db="EMBL/GenBank/DDBJ databases">
        <title>Novel Campyloabacter and Helicobacter Species and Strains.</title>
        <authorList>
            <person name="Mannion A.J."/>
            <person name="Shen Z."/>
            <person name="Fox J.G."/>
        </authorList>
    </citation>
    <scope>NUCLEOTIDE SEQUENCE [LARGE SCALE GENOMIC DNA]</scope>
    <source>
        <strain evidence="8 9">MIT 98-6070</strain>
    </source>
</reference>